<dbReference type="STRING" id="946333.A4W93_13270"/>
<dbReference type="SUPFAM" id="SSF101801">
    <property type="entry name" value="Surface presentation of antigens (SPOA)"/>
    <property type="match status" value="1"/>
</dbReference>
<proteinExistence type="predicted"/>
<dbReference type="InterPro" id="IPR001543">
    <property type="entry name" value="FliN-like_C"/>
</dbReference>
<organism evidence="1 2">
    <name type="scientific">Piscinibacter gummiphilus</name>
    <dbReference type="NCBI Taxonomy" id="946333"/>
    <lineage>
        <taxon>Bacteria</taxon>
        <taxon>Pseudomonadati</taxon>
        <taxon>Pseudomonadota</taxon>
        <taxon>Betaproteobacteria</taxon>
        <taxon>Burkholderiales</taxon>
        <taxon>Sphaerotilaceae</taxon>
        <taxon>Piscinibacter</taxon>
    </lineage>
</organism>
<dbReference type="OrthoDB" id="9148477at2"/>
<dbReference type="Proteomes" id="UP000193427">
    <property type="component" value="Chromosome"/>
</dbReference>
<dbReference type="Gene3D" id="2.30.330.10">
    <property type="entry name" value="SpoA-like"/>
    <property type="match status" value="1"/>
</dbReference>
<dbReference type="InterPro" id="IPR013385">
    <property type="entry name" value="T3SS_SpaO/YscQ/SpaO"/>
</dbReference>
<dbReference type="InterPro" id="IPR036429">
    <property type="entry name" value="SpoA-like_sf"/>
</dbReference>
<evidence type="ECO:0000313" key="1">
    <source>
        <dbReference type="EMBL" id="ARN20788.1"/>
    </source>
</evidence>
<dbReference type="Pfam" id="PF01052">
    <property type="entry name" value="FliMN_C"/>
    <property type="match status" value="1"/>
</dbReference>
<dbReference type="EMBL" id="CP015118">
    <property type="protein sequence ID" value="ARN20788.1"/>
    <property type="molecule type" value="Genomic_DNA"/>
</dbReference>
<sequence length="355" mass="37291">MTSSGALPYQPVAARLPRLDRTAAAAARLLHDRRLRPNWWGVVDGLEFVPLAALPADPVFRLSLDTAHGPVEAFFCAPAFPSLAVAAAQSAGVPAALQSLAAEAVMQPLLDAFAALGLHDVSVAGLVPMADRHGEVPAAGWARATLHGEPVASFACTRLPDALARGLRERLAPPRFVSRLARSLAMPGRVLLSARPVRRAVLDSLGRGDVLLLASGGPDTRVACNVSFGARGGRRWCADVAVDDTFLTIQGAGRMIEEHGNDHEEALADEAPASPPADLEVPVRFEVDTVAVPLSQIESMADGYVIELAVPLASAPLRLVACGRVIATAELVAVGDHLGARITHLARRDAERTGH</sequence>
<dbReference type="AlphaFoldDB" id="A0A1W6L9D8"/>
<dbReference type="KEGG" id="rgu:A4W93_13270"/>
<gene>
    <name evidence="1" type="ORF">A4W93_13270</name>
</gene>
<dbReference type="RefSeq" id="WP_085751067.1">
    <property type="nucleotide sequence ID" value="NZ_BSPR01000007.1"/>
</dbReference>
<name>A0A1W6L9D8_9BURK</name>
<evidence type="ECO:0000313" key="2">
    <source>
        <dbReference type="Proteomes" id="UP000193427"/>
    </source>
</evidence>
<dbReference type="NCBIfam" id="TIGR02551">
    <property type="entry name" value="SpaO_YscQ"/>
    <property type="match status" value="1"/>
</dbReference>
<reference evidence="1 2" key="1">
    <citation type="submission" date="2016-04" db="EMBL/GenBank/DDBJ databases">
        <title>Complete genome sequence of natural rubber-degrading, novel Gram-negative bacterium, Rhizobacter gummiphilus strain NS21.</title>
        <authorList>
            <person name="Tabata M."/>
            <person name="Kasai D."/>
            <person name="Fukuda M."/>
        </authorList>
    </citation>
    <scope>NUCLEOTIDE SEQUENCE [LARGE SCALE GENOMIC DNA]</scope>
    <source>
        <strain evidence="1 2">NS21</strain>
    </source>
</reference>
<dbReference type="GO" id="GO:0030254">
    <property type="term" value="P:protein secretion by the type III secretion system"/>
    <property type="evidence" value="ECO:0007669"/>
    <property type="project" value="InterPro"/>
</dbReference>
<accession>A0A1W6L9D8</accession>
<keyword evidence="2" id="KW-1185">Reference proteome</keyword>
<protein>
    <submittedName>
        <fullName evidence="1">Uncharacterized protein</fullName>
    </submittedName>
</protein>